<dbReference type="SUPFAM" id="SSF51445">
    <property type="entry name" value="(Trans)glycosidases"/>
    <property type="match status" value="1"/>
</dbReference>
<comment type="caution">
    <text evidence="1">The sequence shown here is derived from an EMBL/GenBank/DDBJ whole genome shotgun (WGS) entry which is preliminary data.</text>
</comment>
<dbReference type="InterPro" id="IPR017853">
    <property type="entry name" value="GH"/>
</dbReference>
<sequence length="608" mass="64657">MRVTSGDGTWTVTAAGYVLELRLPQHTAILADPDGRIWSRLSLFASVDRADLPDESYALSGPTVSTVDDHVVVEAASASTAWDAKTVVLRCFEDRVEVTARVTGTGTLGTVQLLGGRATLPSGACGTFRSSYDFASVFNPTPTEPVRVVRPAHAGVALGIVGDASPGRLHAVFSPPPLCLAFGREPVADATGVPAGGWLSLGVVAPVEDLTVTQVRYAPLDGGFLVELDYDGRTSVAGSFETPALVLRRVSDPWDALAVHRDDLVSRGFAPDRPATTAPGWWTEPIFCGWGAQCAAAPLPGQPSSHPYLLRDLGPATPPPGLPTAPDLARQDRYDGWLAGLAEHGVVPGTVVVDDRWQLQYGTAEPDPDRWPDLRAWIAGRHAAGQRVLLWWKAWDPGGLPAAECVTDPAGTPVAADPGSAAYRKRLASIVTALLSPDGLDADGFKVDFTQRAPVGRGLRRPGAPAGAPWGIAALHQLLATLYGAAKAAKADALVITHTPHPAFADVCDMVRLNDVLELDPDGRVVPAADQLAFRARVAAAALPHHPVDTDQWPIGDRAQWRAYVEEQARIGVPALYYADRVDRSGETLTTDDLALVAKTWREYRAAR</sequence>
<reference evidence="1" key="1">
    <citation type="submission" date="2021-01" db="EMBL/GenBank/DDBJ databases">
        <title>Whole genome shotgun sequence of Virgisporangium ochraceum NBRC 16418.</title>
        <authorList>
            <person name="Komaki H."/>
            <person name="Tamura T."/>
        </authorList>
    </citation>
    <scope>NUCLEOTIDE SEQUENCE</scope>
    <source>
        <strain evidence="1">NBRC 16418</strain>
    </source>
</reference>
<accession>A0A8J4EJ51</accession>
<evidence type="ECO:0000313" key="2">
    <source>
        <dbReference type="Proteomes" id="UP000635606"/>
    </source>
</evidence>
<evidence type="ECO:0000313" key="1">
    <source>
        <dbReference type="EMBL" id="GIJ73932.1"/>
    </source>
</evidence>
<protein>
    <submittedName>
        <fullName evidence="1">Uncharacterized protein</fullName>
    </submittedName>
</protein>
<name>A0A8J4EJ51_9ACTN</name>
<keyword evidence="2" id="KW-1185">Reference proteome</keyword>
<gene>
    <name evidence="1" type="ORF">Voc01_088490</name>
</gene>
<organism evidence="1 2">
    <name type="scientific">Virgisporangium ochraceum</name>
    <dbReference type="NCBI Taxonomy" id="65505"/>
    <lineage>
        <taxon>Bacteria</taxon>
        <taxon>Bacillati</taxon>
        <taxon>Actinomycetota</taxon>
        <taxon>Actinomycetes</taxon>
        <taxon>Micromonosporales</taxon>
        <taxon>Micromonosporaceae</taxon>
        <taxon>Virgisporangium</taxon>
    </lineage>
</organism>
<proteinExistence type="predicted"/>
<dbReference type="RefSeq" id="WP_203933745.1">
    <property type="nucleotide sequence ID" value="NZ_BOPH01000126.1"/>
</dbReference>
<dbReference type="Proteomes" id="UP000635606">
    <property type="component" value="Unassembled WGS sequence"/>
</dbReference>
<dbReference type="EMBL" id="BOPH01000126">
    <property type="protein sequence ID" value="GIJ73932.1"/>
    <property type="molecule type" value="Genomic_DNA"/>
</dbReference>
<dbReference type="AlphaFoldDB" id="A0A8J4EJ51"/>